<dbReference type="PANTHER" id="PTHR10219:SF25">
    <property type="entry name" value="PLECKSTRIN HOMOLOGY DOMAIN-CONTAINING FAMILY A MEMBER 8"/>
    <property type="match status" value="1"/>
</dbReference>
<dbReference type="InterPro" id="IPR014830">
    <property type="entry name" value="Glycolipid_transfer_prot_dom"/>
</dbReference>
<dbReference type="GO" id="GO:1902387">
    <property type="term" value="F:ceramide 1-phosphate binding"/>
    <property type="evidence" value="ECO:0007669"/>
    <property type="project" value="TreeGrafter"/>
</dbReference>
<evidence type="ECO:0000259" key="2">
    <source>
        <dbReference type="Pfam" id="PF08718"/>
    </source>
</evidence>
<protein>
    <submittedName>
        <fullName evidence="3">Related to het-c2 protein</fullName>
    </submittedName>
</protein>
<dbReference type="OMA" id="FTCQALQ"/>
<dbReference type="SUPFAM" id="SSF110004">
    <property type="entry name" value="Glycolipid transfer protein, GLTP"/>
    <property type="match status" value="1"/>
</dbReference>
<feature type="domain" description="Glycolipid transfer protein" evidence="2">
    <location>
        <begin position="43"/>
        <end position="174"/>
    </location>
</feature>
<dbReference type="Gene3D" id="1.10.3520.10">
    <property type="entry name" value="Glycolipid transfer protein"/>
    <property type="match status" value="1"/>
</dbReference>
<reference evidence="4" key="1">
    <citation type="journal article" date="2017" name="Nat. Ecol. Evol.">
        <title>Genome expansion and lineage-specific genetic innovations in the forest pathogenic fungi Armillaria.</title>
        <authorList>
            <person name="Sipos G."/>
            <person name="Prasanna A.N."/>
            <person name="Walter M.C."/>
            <person name="O'Connor E."/>
            <person name="Balint B."/>
            <person name="Krizsan K."/>
            <person name="Kiss B."/>
            <person name="Hess J."/>
            <person name="Varga T."/>
            <person name="Slot J."/>
            <person name="Riley R."/>
            <person name="Boka B."/>
            <person name="Rigling D."/>
            <person name="Barry K."/>
            <person name="Lee J."/>
            <person name="Mihaltcheva S."/>
            <person name="LaButti K."/>
            <person name="Lipzen A."/>
            <person name="Waldron R."/>
            <person name="Moloney N.M."/>
            <person name="Sperisen C."/>
            <person name="Kredics L."/>
            <person name="Vagvoelgyi C."/>
            <person name="Patrignani A."/>
            <person name="Fitzpatrick D."/>
            <person name="Nagy I."/>
            <person name="Doyle S."/>
            <person name="Anderson J.B."/>
            <person name="Grigoriev I.V."/>
            <person name="Gueldener U."/>
            <person name="Muensterkoetter M."/>
            <person name="Nagy L.G."/>
        </authorList>
    </citation>
    <scope>NUCLEOTIDE SEQUENCE [LARGE SCALE GENOMIC DNA]</scope>
    <source>
        <strain evidence="4">C18/9</strain>
    </source>
</reference>
<gene>
    <name evidence="3" type="ORF">ARMOST_12781</name>
</gene>
<dbReference type="GO" id="GO:0005829">
    <property type="term" value="C:cytosol"/>
    <property type="evidence" value="ECO:0007669"/>
    <property type="project" value="TreeGrafter"/>
</dbReference>
<organism evidence="3 4">
    <name type="scientific">Armillaria ostoyae</name>
    <name type="common">Armillaria root rot fungus</name>
    <dbReference type="NCBI Taxonomy" id="47428"/>
    <lineage>
        <taxon>Eukaryota</taxon>
        <taxon>Fungi</taxon>
        <taxon>Dikarya</taxon>
        <taxon>Basidiomycota</taxon>
        <taxon>Agaricomycotina</taxon>
        <taxon>Agaricomycetes</taxon>
        <taxon>Agaricomycetidae</taxon>
        <taxon>Agaricales</taxon>
        <taxon>Marasmiineae</taxon>
        <taxon>Physalacriaceae</taxon>
        <taxon>Armillaria</taxon>
    </lineage>
</organism>
<dbReference type="AlphaFoldDB" id="A0A284RKX3"/>
<keyword evidence="4" id="KW-1185">Reference proteome</keyword>
<dbReference type="GO" id="GO:1902388">
    <property type="term" value="F:ceramide 1-phosphate transfer activity"/>
    <property type="evidence" value="ECO:0007669"/>
    <property type="project" value="TreeGrafter"/>
</dbReference>
<keyword evidence="1" id="KW-0813">Transport</keyword>
<evidence type="ECO:0000313" key="3">
    <source>
        <dbReference type="EMBL" id="SJL09403.1"/>
    </source>
</evidence>
<dbReference type="OrthoDB" id="205255at2759"/>
<dbReference type="EMBL" id="FUEG01000010">
    <property type="protein sequence ID" value="SJL09403.1"/>
    <property type="molecule type" value="Genomic_DNA"/>
</dbReference>
<accession>A0A284RKX3</accession>
<evidence type="ECO:0000256" key="1">
    <source>
        <dbReference type="ARBA" id="ARBA00022448"/>
    </source>
</evidence>
<dbReference type="PANTHER" id="PTHR10219">
    <property type="entry name" value="GLYCOLIPID TRANSFER PROTEIN-RELATED"/>
    <property type="match status" value="1"/>
</dbReference>
<dbReference type="Pfam" id="PF08718">
    <property type="entry name" value="GLTP"/>
    <property type="match status" value="1"/>
</dbReference>
<dbReference type="InterPro" id="IPR036497">
    <property type="entry name" value="GLTP_sf"/>
</dbReference>
<proteinExistence type="predicted"/>
<dbReference type="STRING" id="47428.A0A284RKX3"/>
<name>A0A284RKX3_ARMOS</name>
<evidence type="ECO:0000313" key="4">
    <source>
        <dbReference type="Proteomes" id="UP000219338"/>
    </source>
</evidence>
<dbReference type="Proteomes" id="UP000219338">
    <property type="component" value="Unassembled WGS sequence"/>
</dbReference>
<dbReference type="GO" id="GO:0016020">
    <property type="term" value="C:membrane"/>
    <property type="evidence" value="ECO:0007669"/>
    <property type="project" value="TreeGrafter"/>
</dbReference>
<sequence>MSLFHPSSHHAALLRDCKASSSSKLWLKLFQSFADVPIHPDGIDTRAFLEASDGLVGMFDLLGTGIFGFVQADIRSNIKDVRVQYESIDPAPLTVERMLPGACAPSLTRLVRGLAFTCLALQNMQENPSRELHVCFKSSYDTVLKHHHSFVIRSVVYVALRAVPHRKDFYSRIAQGAPHDKLDEEMRRWLAGLDGIVQRLKEFLKQGGFGTV</sequence>